<dbReference type="Pfam" id="PF16719">
    <property type="entry name" value="SAWADEE"/>
    <property type="match status" value="1"/>
</dbReference>
<dbReference type="AlphaFoldDB" id="A0A1D6I2M0"/>
<dbReference type="ExpressionAtlas" id="A0A1D6I2M0">
    <property type="expression patterns" value="baseline and differential"/>
</dbReference>
<dbReference type="InterPro" id="IPR032001">
    <property type="entry name" value="SAWADEE_dom"/>
</dbReference>
<keyword evidence="4" id="KW-0238">DNA-binding</keyword>
<dbReference type="SMR" id="A0A1D6I2M0"/>
<dbReference type="GO" id="GO:0003677">
    <property type="term" value="F:DNA binding"/>
    <property type="evidence" value="ECO:0007669"/>
    <property type="project" value="UniProtKB-KW"/>
</dbReference>
<dbReference type="EC" id="3.1.3.16" evidence="1"/>
<reference evidence="4" key="1">
    <citation type="submission" date="2015-12" db="EMBL/GenBank/DDBJ databases">
        <title>Update maize B73 reference genome by single molecule sequencing technologies.</title>
        <authorList>
            <consortium name="Maize Genome Sequencing Project"/>
            <person name="Ware D."/>
        </authorList>
    </citation>
    <scope>NUCLEOTIDE SEQUENCE [LARGE SCALE GENOMIC DNA]</scope>
    <source>
        <tissue evidence="4">Seedling</tissue>
    </source>
</reference>
<dbReference type="EMBL" id="CM007650">
    <property type="protein sequence ID" value="ONM54414.1"/>
    <property type="molecule type" value="Genomic_DNA"/>
</dbReference>
<evidence type="ECO:0000256" key="3">
    <source>
        <dbReference type="ARBA" id="ARBA00048336"/>
    </source>
</evidence>
<evidence type="ECO:0000256" key="1">
    <source>
        <dbReference type="ARBA" id="ARBA00013081"/>
    </source>
</evidence>
<dbReference type="GO" id="GO:0004722">
    <property type="term" value="F:protein serine/threonine phosphatase activity"/>
    <property type="evidence" value="ECO:0007669"/>
    <property type="project" value="UniProtKB-EC"/>
</dbReference>
<dbReference type="InterPro" id="IPR001932">
    <property type="entry name" value="PPM-type_phosphatase-like_dom"/>
</dbReference>
<organism evidence="4">
    <name type="scientific">Zea mays</name>
    <name type="common">Maize</name>
    <dbReference type="NCBI Taxonomy" id="4577"/>
    <lineage>
        <taxon>Eukaryota</taxon>
        <taxon>Viridiplantae</taxon>
        <taxon>Streptophyta</taxon>
        <taxon>Embryophyta</taxon>
        <taxon>Tracheophyta</taxon>
        <taxon>Spermatophyta</taxon>
        <taxon>Magnoliopsida</taxon>
        <taxon>Liliopsida</taxon>
        <taxon>Poales</taxon>
        <taxon>Poaceae</taxon>
        <taxon>PACMAD clade</taxon>
        <taxon>Panicoideae</taxon>
        <taxon>Andropogonodae</taxon>
        <taxon>Andropogoneae</taxon>
        <taxon>Tripsacinae</taxon>
        <taxon>Zea</taxon>
    </lineage>
</organism>
<dbReference type="Gene3D" id="2.40.50.40">
    <property type="match status" value="1"/>
</dbReference>
<proteinExistence type="predicted"/>
<evidence type="ECO:0000313" key="4">
    <source>
        <dbReference type="EMBL" id="ONM54414.1"/>
    </source>
</evidence>
<dbReference type="PANTHER" id="PTHR33827:SF3">
    <property type="entry name" value="OS09G0346900 PROTEIN"/>
    <property type="match status" value="1"/>
</dbReference>
<dbReference type="FunCoup" id="A0A1D6I2M0">
    <property type="interactions" value="2281"/>
</dbReference>
<accession>A0A1D6I2M0</accession>
<dbReference type="GO" id="GO:0003682">
    <property type="term" value="F:chromatin binding"/>
    <property type="evidence" value="ECO:0007669"/>
    <property type="project" value="InterPro"/>
</dbReference>
<dbReference type="InterPro" id="IPR039276">
    <property type="entry name" value="SHH1/2"/>
</dbReference>
<sequence>MERRSSVRFVPSEIARMEKLAADRKDQVFDNKFCQKLAEEFNRSVGRAGSKALQATQVQGWFLNKFPASATKPTCVPTASQEKTSASEINVSVSEKRSAASEEKLFPLDTGVSNNEDEVSPVFPLETKDMIPELEDLEFEAKSTKDFACRRLNAIQNGCTAFSIVKQGDLMVVANVGDSRPSQESSVLAMSRAFVDYYIMDYGVISAPEVTQRRTDNSDHFVILPTVGAWGVLSNDETMEIVAYIEVYMILMVAMYDIALFLAHRRNRAGEVEVRVRFEGFGADEDEWVNVKKFIRQRSIPLESSQCKSVVEGDLVLCFREGNEEALHFDAHVLEVQRKQHDIRGCRCVFLVEYDHDQSQERVSLRRLSRRPKYF</sequence>
<dbReference type="Gene3D" id="2.30.30.140">
    <property type="match status" value="1"/>
</dbReference>
<comment type="catalytic activity">
    <reaction evidence="3">
        <text>O-phospho-L-threonyl-[protein] + H2O = L-threonyl-[protein] + phosphate</text>
        <dbReference type="Rhea" id="RHEA:47004"/>
        <dbReference type="Rhea" id="RHEA-COMP:11060"/>
        <dbReference type="Rhea" id="RHEA-COMP:11605"/>
        <dbReference type="ChEBI" id="CHEBI:15377"/>
        <dbReference type="ChEBI" id="CHEBI:30013"/>
        <dbReference type="ChEBI" id="CHEBI:43474"/>
        <dbReference type="ChEBI" id="CHEBI:61977"/>
        <dbReference type="EC" id="3.1.3.16"/>
    </reaction>
</comment>
<dbReference type="PANTHER" id="PTHR33827">
    <property type="entry name" value="PROTEIN SAWADEE HOMEODOMAIN HOMOLOG 2"/>
    <property type="match status" value="1"/>
</dbReference>
<comment type="catalytic activity">
    <reaction evidence="2">
        <text>O-phospho-L-seryl-[protein] + H2O = L-seryl-[protein] + phosphate</text>
        <dbReference type="Rhea" id="RHEA:20629"/>
        <dbReference type="Rhea" id="RHEA-COMP:9863"/>
        <dbReference type="Rhea" id="RHEA-COMP:11604"/>
        <dbReference type="ChEBI" id="CHEBI:15377"/>
        <dbReference type="ChEBI" id="CHEBI:29999"/>
        <dbReference type="ChEBI" id="CHEBI:43474"/>
        <dbReference type="ChEBI" id="CHEBI:83421"/>
        <dbReference type="EC" id="3.1.3.16"/>
    </reaction>
</comment>
<dbReference type="InterPro" id="IPR036457">
    <property type="entry name" value="PPM-type-like_dom_sf"/>
</dbReference>
<dbReference type="Gene3D" id="3.60.40.10">
    <property type="entry name" value="PPM-type phosphatase domain"/>
    <property type="match status" value="1"/>
</dbReference>
<dbReference type="Pfam" id="PF00481">
    <property type="entry name" value="PP2C"/>
    <property type="match status" value="1"/>
</dbReference>
<dbReference type="SUPFAM" id="SSF81606">
    <property type="entry name" value="PP2C-like"/>
    <property type="match status" value="1"/>
</dbReference>
<name>A0A1D6I2M0_MAIZE</name>
<keyword evidence="4" id="KW-0371">Homeobox</keyword>
<evidence type="ECO:0000256" key="2">
    <source>
        <dbReference type="ARBA" id="ARBA00047761"/>
    </source>
</evidence>
<protein>
    <recommendedName>
        <fullName evidence="1">protein-serine/threonine phosphatase</fullName>
        <ecNumber evidence="1">3.1.3.16</ecNumber>
    </recommendedName>
</protein>
<dbReference type="IntAct" id="A0A1D6I2M0">
    <property type="interactions" value="3"/>
</dbReference>
<gene>
    <name evidence="4" type="ORF">ZEAMMB73_Zm00001d020180</name>
</gene>
<dbReference type="InParanoid" id="A0A1D6I2M0"/>